<name>A0A9N9C0P6_9GLOM</name>
<dbReference type="InterPro" id="IPR036770">
    <property type="entry name" value="Ankyrin_rpt-contain_sf"/>
</dbReference>
<dbReference type="OrthoDB" id="2442332at2759"/>
<accession>A0A9N9C0P6</accession>
<comment type="caution">
    <text evidence="1">The sequence shown here is derived from an EMBL/GenBank/DDBJ whole genome shotgun (WGS) entry which is preliminary data.</text>
</comment>
<dbReference type="Proteomes" id="UP000789342">
    <property type="component" value="Unassembled WGS sequence"/>
</dbReference>
<dbReference type="SUPFAM" id="SSF48403">
    <property type="entry name" value="Ankyrin repeat"/>
    <property type="match status" value="1"/>
</dbReference>
<dbReference type="Gene3D" id="1.25.40.20">
    <property type="entry name" value="Ankyrin repeat-containing domain"/>
    <property type="match status" value="1"/>
</dbReference>
<feature type="non-terminal residue" evidence="1">
    <location>
        <position position="1"/>
    </location>
</feature>
<keyword evidence="2" id="KW-1185">Reference proteome</keyword>
<dbReference type="Pfam" id="PF12796">
    <property type="entry name" value="Ank_2"/>
    <property type="match status" value="1"/>
</dbReference>
<proteinExistence type="predicted"/>
<dbReference type="EMBL" id="CAJVPV010005107">
    <property type="protein sequence ID" value="CAG8584970.1"/>
    <property type="molecule type" value="Genomic_DNA"/>
</dbReference>
<evidence type="ECO:0000313" key="2">
    <source>
        <dbReference type="Proteomes" id="UP000789342"/>
    </source>
</evidence>
<gene>
    <name evidence="1" type="ORF">AMORRO_LOCUS7082</name>
</gene>
<protein>
    <submittedName>
        <fullName evidence="1">10693_t:CDS:1</fullName>
    </submittedName>
</protein>
<organism evidence="1 2">
    <name type="scientific">Acaulospora morrowiae</name>
    <dbReference type="NCBI Taxonomy" id="94023"/>
    <lineage>
        <taxon>Eukaryota</taxon>
        <taxon>Fungi</taxon>
        <taxon>Fungi incertae sedis</taxon>
        <taxon>Mucoromycota</taxon>
        <taxon>Glomeromycotina</taxon>
        <taxon>Glomeromycetes</taxon>
        <taxon>Diversisporales</taxon>
        <taxon>Acaulosporaceae</taxon>
        <taxon>Acaulospora</taxon>
    </lineage>
</organism>
<dbReference type="AlphaFoldDB" id="A0A9N9C0P6"/>
<reference evidence="1" key="1">
    <citation type="submission" date="2021-06" db="EMBL/GenBank/DDBJ databases">
        <authorList>
            <person name="Kallberg Y."/>
            <person name="Tangrot J."/>
            <person name="Rosling A."/>
        </authorList>
    </citation>
    <scope>NUCLEOTIDE SEQUENCE</scope>
    <source>
        <strain evidence="1">CL551</strain>
    </source>
</reference>
<evidence type="ECO:0000313" key="1">
    <source>
        <dbReference type="EMBL" id="CAG8584970.1"/>
    </source>
</evidence>
<dbReference type="InterPro" id="IPR002110">
    <property type="entry name" value="Ankyrin_rpt"/>
</dbReference>
<sequence length="188" mass="21650">YCKGEELEVMLETLKDYEANFEASNNEQKTALHQLFNNKKLNVTSTTSAIKILCNNGCPINARDKSAYQLFNAPTALFLAIHYNWPIETIELLLKKGADARIWDEEKNMNILCLATQKKKPKLIKWLLKHVYCLSEPQSIKIERRYGSLLTKESMILLTWQVDIGGLKRKSAKFNNLENYPPTKKNVT</sequence>